<dbReference type="AlphaFoldDB" id="A0A077NR32"/>
<reference evidence="1" key="1">
    <citation type="submission" date="2013-07" db="EMBL/GenBank/DDBJ databases">
        <title>Sub-species coevolution in mutualistic symbiosis.</title>
        <authorList>
            <person name="Murfin K."/>
            <person name="Klassen J."/>
            <person name="Lee M."/>
            <person name="Forst S."/>
            <person name="Stock P."/>
            <person name="Goodrich-Blair H."/>
        </authorList>
    </citation>
    <scope>NUCLEOTIDE SEQUENCE [LARGE SCALE GENOMIC DNA]</scope>
    <source>
        <strain evidence="1">Feltiae Moldova</strain>
    </source>
</reference>
<comment type="caution">
    <text evidence="1">The sequence shown here is derived from an EMBL/GenBank/DDBJ whole genome shotgun (WGS) entry which is preliminary data.</text>
</comment>
<proteinExistence type="predicted"/>
<evidence type="ECO:0000313" key="1">
    <source>
        <dbReference type="EMBL" id="CDH00883.1"/>
    </source>
</evidence>
<accession>A0A077NR32</accession>
<protein>
    <submittedName>
        <fullName evidence="1">Uncharacterized protein</fullName>
    </submittedName>
</protein>
<gene>
    <name evidence="1" type="ORF">XBFM1_1910039</name>
</gene>
<sequence>MVMIPHIRDAIANFANSLGDDIDPNMIVGIELYKLGASVPIKTAYPFLMFENKFFLQKKILILYSFFIRKKRIIPLINIGHVEDMTTRLISSGSCTAKIITNKLMTLDNILAYARNFVSAKD</sequence>
<evidence type="ECO:0000313" key="2">
    <source>
        <dbReference type="Proteomes" id="UP000028487"/>
    </source>
</evidence>
<organism evidence="1 2">
    <name type="scientific">Xenorhabdus bovienii str. feltiae Moldova</name>
    <dbReference type="NCBI Taxonomy" id="1398200"/>
    <lineage>
        <taxon>Bacteria</taxon>
        <taxon>Pseudomonadati</taxon>
        <taxon>Pseudomonadota</taxon>
        <taxon>Gammaproteobacteria</taxon>
        <taxon>Enterobacterales</taxon>
        <taxon>Morganellaceae</taxon>
        <taxon>Xenorhabdus</taxon>
    </lineage>
</organism>
<dbReference type="EMBL" id="CBSV010000103">
    <property type="protein sequence ID" value="CDH00883.1"/>
    <property type="molecule type" value="Genomic_DNA"/>
</dbReference>
<dbReference type="HOGENOM" id="CLU_2025840_0_0_6"/>
<name>A0A077NR32_XENBV</name>
<dbReference type="Proteomes" id="UP000028487">
    <property type="component" value="Unassembled WGS sequence"/>
</dbReference>